<dbReference type="SUPFAM" id="SSF160991">
    <property type="entry name" value="CV3147-like"/>
    <property type="match status" value="1"/>
</dbReference>
<dbReference type="Gene3D" id="2.40.390.10">
    <property type="entry name" value="CV3147-like"/>
    <property type="match status" value="1"/>
</dbReference>
<dbReference type="InterPro" id="IPR027479">
    <property type="entry name" value="S-Me-THD_N_sf"/>
</dbReference>
<comment type="caution">
    <text evidence="3">The sequence shown here is derived from an EMBL/GenBank/DDBJ whole genome shotgun (WGS) entry which is preliminary data.</text>
</comment>
<dbReference type="InterPro" id="IPR024071">
    <property type="entry name" value="S-Me-THD_C_sf"/>
</dbReference>
<dbReference type="InterPro" id="IPR010318">
    <property type="entry name" value="S-Me-THD_N"/>
</dbReference>
<evidence type="ECO:0000313" key="4">
    <source>
        <dbReference type="Proteomes" id="UP000284841"/>
    </source>
</evidence>
<keyword evidence="4" id="KW-1185">Reference proteome</keyword>
<dbReference type="OrthoDB" id="7441206at2"/>
<feature type="domain" description="S-Me-THD-like C-terminal" evidence="2">
    <location>
        <begin position="178"/>
        <end position="333"/>
    </location>
</feature>
<dbReference type="Pfam" id="PF06032">
    <property type="entry name" value="S-Me-THD_N"/>
    <property type="match status" value="1"/>
</dbReference>
<dbReference type="EMBL" id="QRMS01000005">
    <property type="protein sequence ID" value="RHJ85150.1"/>
    <property type="molecule type" value="Genomic_DNA"/>
</dbReference>
<evidence type="ECO:0000313" key="3">
    <source>
        <dbReference type="EMBL" id="RHJ85150.1"/>
    </source>
</evidence>
<accession>A0A415DX18</accession>
<name>A0A415DX18_9FIRM</name>
<organism evidence="3 4">
    <name type="scientific">Emergencia timonensis</name>
    <dbReference type="NCBI Taxonomy" id="1776384"/>
    <lineage>
        <taxon>Bacteria</taxon>
        <taxon>Bacillati</taxon>
        <taxon>Bacillota</taxon>
        <taxon>Clostridia</taxon>
        <taxon>Peptostreptococcales</taxon>
        <taxon>Anaerovoracaceae</taxon>
        <taxon>Emergencia</taxon>
    </lineage>
</organism>
<dbReference type="Proteomes" id="UP000284841">
    <property type="component" value="Unassembled WGS sequence"/>
</dbReference>
<sequence length="366" mass="39403">MEVLKMIINSTDIQKIAAGSLILGGGGGGNVQEGLDTAAKALQMGQVEILPASDISNKDGVVLTISGVGSPASENAFYADDVYEKILHFMQTQLEQNIIGFIPCEMGGSSSFEPFIPAALLNLPVINSACDGRAHPFGIMGSLGLEKGENHTIQAGAGGRKEDNTYIEILTMGTIEATSDLIRNTASKAGGAIAVARNPISLTWLEEAGATGAYDLAYQLGEAYLSGSTPADSLNKISPLVDGTILCRGIVREYTLHTENALDNGHFTVSTDGSDYKMYFFNEYMALERDGTRLHTFPDLLLTVDAADGRILSTAEIENGREVIVFAAPKEKMILGKGLRYRSTYRRIEEILKIDMQKYISDIFLD</sequence>
<protein>
    <submittedName>
        <fullName evidence="3">DUF917 family protein</fullName>
    </submittedName>
</protein>
<gene>
    <name evidence="3" type="ORF">DW099_15735</name>
</gene>
<dbReference type="Pfam" id="PF20906">
    <property type="entry name" value="S-Me-THD_C"/>
    <property type="match status" value="1"/>
</dbReference>
<feature type="domain" description="S-Me-THD N-terminal" evidence="1">
    <location>
        <begin position="11"/>
        <end position="137"/>
    </location>
</feature>
<evidence type="ECO:0000259" key="1">
    <source>
        <dbReference type="Pfam" id="PF06032"/>
    </source>
</evidence>
<proteinExistence type="predicted"/>
<evidence type="ECO:0000259" key="2">
    <source>
        <dbReference type="Pfam" id="PF20906"/>
    </source>
</evidence>
<dbReference type="STRING" id="1776384.GCA_900086585_00158"/>
<dbReference type="InterPro" id="IPR048350">
    <property type="entry name" value="S-Me-THD-like_C"/>
</dbReference>
<dbReference type="AlphaFoldDB" id="A0A415DX18"/>
<reference evidence="3 4" key="1">
    <citation type="submission" date="2018-08" db="EMBL/GenBank/DDBJ databases">
        <title>A genome reference for cultivated species of the human gut microbiota.</title>
        <authorList>
            <person name="Zou Y."/>
            <person name="Xue W."/>
            <person name="Luo G."/>
        </authorList>
    </citation>
    <scope>NUCLEOTIDE SEQUENCE [LARGE SCALE GENOMIC DNA]</scope>
    <source>
        <strain evidence="3 4">AM07-24</strain>
    </source>
</reference>
<dbReference type="Gene3D" id="3.40.1610.10">
    <property type="entry name" value="CV3147-like domain"/>
    <property type="match status" value="1"/>
</dbReference>